<dbReference type="GO" id="GO:0032543">
    <property type="term" value="P:mitochondrial translation"/>
    <property type="evidence" value="ECO:0007669"/>
    <property type="project" value="UniProtKB-ARBA"/>
</dbReference>
<keyword evidence="8" id="KW-1185">Reference proteome</keyword>
<keyword evidence="4" id="KW-0496">Mitochondrion</keyword>
<reference evidence="8" key="1">
    <citation type="submission" date="2018-05" db="EMBL/GenBank/DDBJ databases">
        <title>Draft genome sequence of Stemphylium lycopersici strain CIDEFI 213.</title>
        <authorList>
            <person name="Medina R."/>
            <person name="Franco M.E.E."/>
            <person name="Lucentini C.G."/>
            <person name="Saparrat M.C.N."/>
            <person name="Balatti P.A."/>
        </authorList>
    </citation>
    <scope>NUCLEOTIDE SEQUENCE [LARGE SCALE GENOMIC DNA]</scope>
    <source>
        <strain evidence="8">CIDEFI 213</strain>
    </source>
</reference>
<comment type="similarity">
    <text evidence="2">Belongs to the prokaryotic/mitochondrial release factor family.</text>
</comment>
<dbReference type="SUPFAM" id="SSF75620">
    <property type="entry name" value="Release factor"/>
    <property type="match status" value="1"/>
</dbReference>
<organism evidence="7 8">
    <name type="scientific">Stemphylium lycopersici</name>
    <name type="common">Tomato gray leaf spot disease fungus</name>
    <name type="synonym">Thyrospora lycopersici</name>
    <dbReference type="NCBI Taxonomy" id="183478"/>
    <lineage>
        <taxon>Eukaryota</taxon>
        <taxon>Fungi</taxon>
        <taxon>Dikarya</taxon>
        <taxon>Ascomycota</taxon>
        <taxon>Pezizomycotina</taxon>
        <taxon>Dothideomycetes</taxon>
        <taxon>Pleosporomycetidae</taxon>
        <taxon>Pleosporales</taxon>
        <taxon>Pleosporineae</taxon>
        <taxon>Pleosporaceae</taxon>
        <taxon>Stemphylium</taxon>
    </lineage>
</organism>
<accession>A0A364N837</accession>
<dbReference type="PANTHER" id="PTHR46203:SF1">
    <property type="entry name" value="MITOCHONDRIAL TRANSLATION RELEASE FACTOR IN RESCUE"/>
    <property type="match status" value="1"/>
</dbReference>
<dbReference type="EMBL" id="QGDH01000035">
    <property type="protein sequence ID" value="RAR13465.1"/>
    <property type="molecule type" value="Genomic_DNA"/>
</dbReference>
<evidence type="ECO:0000256" key="3">
    <source>
        <dbReference type="ARBA" id="ARBA00022946"/>
    </source>
</evidence>
<comment type="caution">
    <text evidence="7">The sequence shown here is derived from an EMBL/GenBank/DDBJ whole genome shotgun (WGS) entry which is preliminary data.</text>
</comment>
<comment type="subcellular location">
    <subcellularLocation>
        <location evidence="1">Mitochondrion</location>
    </subcellularLocation>
</comment>
<dbReference type="AlphaFoldDB" id="A0A364N837"/>
<keyword evidence="7" id="KW-0378">Hydrolase</keyword>
<dbReference type="PANTHER" id="PTHR46203">
    <property type="entry name" value="PROBABLE PEPTIDE CHAIN RELEASE FACTOR C12ORF65"/>
    <property type="match status" value="1"/>
</dbReference>
<dbReference type="InterPro" id="IPR052405">
    <property type="entry name" value="Mito_Transl_Release_Factor"/>
</dbReference>
<gene>
    <name evidence="7" type="ORF">DDE83_003196</name>
</gene>
<evidence type="ECO:0000256" key="4">
    <source>
        <dbReference type="ARBA" id="ARBA00023128"/>
    </source>
</evidence>
<keyword evidence="3" id="KW-0809">Transit peptide</keyword>
<sequence length="428" mass="46347">MTYPAPTKSNLTKLLQGASTAGDAKLVRCPKEMLERLRRLHEAEIITLYTPLVPHSPSTTLAKDMDPFEPLGQALPRRVRHVPYRLDYGMTEMHADFLPSSGAVIIVICVTANVLGHHAQAFEKQLQFARDVAGEIKGSDAVARVPIVILLVSDDATRQAYINATYDLPAIVTINDYTTAALANAARSTATFCIYIADTKPSVPPRCIHMSSSNTVSTSFYGSMYPLPLPVKPAPKGPFVHVPTARLALTRASITTPHVQHAAVAAAAIHTTPPLLAKSLPPRTVLLDSDLIENFLKGSGPGGQKINKTSSAVQLKHIPTGIVVKYQDTRSREINRKMARRILQDRIEEMELGEDARTRVRAREKSKKKASAAKKTRRKYRALEEAKQDEGREADADGGRVTGEVDERQGAGTGPLGAGDTAKATTGG</sequence>
<evidence type="ECO:0000313" key="7">
    <source>
        <dbReference type="EMBL" id="RAR13465.1"/>
    </source>
</evidence>
<evidence type="ECO:0000256" key="2">
    <source>
        <dbReference type="ARBA" id="ARBA00010835"/>
    </source>
</evidence>
<dbReference type="Pfam" id="PF00472">
    <property type="entry name" value="RF-1"/>
    <property type="match status" value="1"/>
</dbReference>
<feature type="compositionally biased region" description="Basic residues" evidence="5">
    <location>
        <begin position="364"/>
        <end position="380"/>
    </location>
</feature>
<proteinExistence type="inferred from homology"/>
<evidence type="ECO:0000256" key="5">
    <source>
        <dbReference type="SAM" id="MobiDB-lite"/>
    </source>
</evidence>
<dbReference type="Proteomes" id="UP000249619">
    <property type="component" value="Unassembled WGS sequence"/>
</dbReference>
<name>A0A364N837_STELY</name>
<dbReference type="Gene3D" id="3.30.160.20">
    <property type="match status" value="1"/>
</dbReference>
<feature type="region of interest" description="Disordered" evidence="5">
    <location>
        <begin position="357"/>
        <end position="428"/>
    </location>
</feature>
<feature type="compositionally biased region" description="Low complexity" evidence="5">
    <location>
        <begin position="418"/>
        <end position="428"/>
    </location>
</feature>
<dbReference type="FunFam" id="3.30.160.20:FF:000065">
    <property type="entry name" value="Peptidyl-tRNA hydrolase domain protein"/>
    <property type="match status" value="1"/>
</dbReference>
<dbReference type="InterPro" id="IPR045853">
    <property type="entry name" value="Pep_chain_release_fac_I_sf"/>
</dbReference>
<feature type="domain" description="Prokaryotic-type class I peptide chain release factors" evidence="6">
    <location>
        <begin position="288"/>
        <end position="382"/>
    </location>
</feature>
<dbReference type="GO" id="GO:0003747">
    <property type="term" value="F:translation release factor activity"/>
    <property type="evidence" value="ECO:0007669"/>
    <property type="project" value="InterPro"/>
</dbReference>
<evidence type="ECO:0000256" key="1">
    <source>
        <dbReference type="ARBA" id="ARBA00004173"/>
    </source>
</evidence>
<protein>
    <submittedName>
        <fullName evidence="7">Peptidyl-trna hydrolase domain-containing protein</fullName>
    </submittedName>
</protein>
<dbReference type="InterPro" id="IPR000352">
    <property type="entry name" value="Pep_chain_release_fac_I"/>
</dbReference>
<dbReference type="GO" id="GO:0005739">
    <property type="term" value="C:mitochondrion"/>
    <property type="evidence" value="ECO:0007669"/>
    <property type="project" value="UniProtKB-SubCell"/>
</dbReference>
<dbReference type="OrthoDB" id="47059at2759"/>
<evidence type="ECO:0000313" key="8">
    <source>
        <dbReference type="Proteomes" id="UP000249619"/>
    </source>
</evidence>
<evidence type="ECO:0000259" key="6">
    <source>
        <dbReference type="Pfam" id="PF00472"/>
    </source>
</evidence>
<dbReference type="GO" id="GO:0016787">
    <property type="term" value="F:hydrolase activity"/>
    <property type="evidence" value="ECO:0007669"/>
    <property type="project" value="UniProtKB-KW"/>
</dbReference>
<feature type="compositionally biased region" description="Basic and acidic residues" evidence="5">
    <location>
        <begin position="381"/>
        <end position="409"/>
    </location>
</feature>